<accession>A0A411B6T4</accession>
<dbReference type="InterPro" id="IPR023211">
    <property type="entry name" value="DNA_pol_palm_dom_sf"/>
</dbReference>
<gene>
    <name evidence="12" type="ORF">Zip_17</name>
</gene>
<evidence type="ECO:0000313" key="12">
    <source>
        <dbReference type="EMBL" id="QAX97315.1"/>
    </source>
</evidence>
<proteinExistence type="inferred from homology"/>
<keyword evidence="13" id="KW-1185">Reference proteome</keyword>
<keyword evidence="5" id="KW-0235">DNA replication</keyword>
<dbReference type="GO" id="GO:0006260">
    <property type="term" value="P:DNA replication"/>
    <property type="evidence" value="ECO:0007669"/>
    <property type="project" value="UniProtKB-KW"/>
</dbReference>
<keyword evidence="8" id="KW-0239">DNA-directed DNA polymerase</keyword>
<comment type="catalytic activity">
    <reaction evidence="10">
        <text>DNA(n) + a 2'-deoxyribonucleoside 5'-triphosphate = DNA(n+1) + diphosphate</text>
        <dbReference type="Rhea" id="RHEA:22508"/>
        <dbReference type="Rhea" id="RHEA-COMP:17339"/>
        <dbReference type="Rhea" id="RHEA-COMP:17340"/>
        <dbReference type="ChEBI" id="CHEBI:33019"/>
        <dbReference type="ChEBI" id="CHEBI:61560"/>
        <dbReference type="ChEBI" id="CHEBI:173112"/>
        <dbReference type="EC" id="2.7.7.7"/>
    </reaction>
</comment>
<evidence type="ECO:0000256" key="1">
    <source>
        <dbReference type="ARBA" id="ARBA00005755"/>
    </source>
</evidence>
<evidence type="ECO:0000256" key="8">
    <source>
        <dbReference type="ARBA" id="ARBA00022932"/>
    </source>
</evidence>
<feature type="domain" description="DNA-directed DNA polymerase family B mitochondria/virus" evidence="11">
    <location>
        <begin position="101"/>
        <end position="610"/>
    </location>
</feature>
<dbReference type="InterPro" id="IPR004868">
    <property type="entry name" value="DNA-dir_DNA_pol_B_mt/vir"/>
</dbReference>
<name>A0A411B6T4_9CAUD</name>
<organism evidence="12 13">
    <name type="scientific">Enterococcus phage vB_EfaP_Zip</name>
    <dbReference type="NCBI Taxonomy" id="2501743"/>
    <lineage>
        <taxon>Viruses</taxon>
        <taxon>Duplodnaviria</taxon>
        <taxon>Heunggongvirae</taxon>
        <taxon>Uroviricota</taxon>
        <taxon>Caudoviricetes</taxon>
        <taxon>Rountreeviridae</taxon>
        <taxon>Sarlesvirinae</taxon>
        <taxon>Minhovirus</taxon>
        <taxon>Minhovirus zip</taxon>
    </lineage>
</organism>
<evidence type="ECO:0000256" key="5">
    <source>
        <dbReference type="ARBA" id="ARBA00022705"/>
    </source>
</evidence>
<evidence type="ECO:0000256" key="3">
    <source>
        <dbReference type="ARBA" id="ARBA00022679"/>
    </source>
</evidence>
<dbReference type="GO" id="GO:0000166">
    <property type="term" value="F:nucleotide binding"/>
    <property type="evidence" value="ECO:0007669"/>
    <property type="project" value="InterPro"/>
</dbReference>
<sequence length="779" mass="91371">MKFVQWLDNTTEDDLLKYLKKSKTHHFDIDIETFSYNMKMTKKAPTLTKSRMFTFTASWYDETGRIYTLSTPSLKYFIDDYLLPYAGKSKGKSKRSGFKRVNFYVHNGNKFDNHFLAKEIHETYNAAYKNWEDDKSKVKINLGKHMTKGETTENYILEKRVKGMSHLSFSAVIHDLQIDTYDTVMKTGCSLAVCGQMLKAAGCITEDKLKTSFDYAKYHYQEDMTDREAEILALNLFQELSEEEWIYIANDTYILSSLRRDFDKIFPGFDFNKQTKTQNIINAYKRNRLAEYQILGKITVQGETDLRPEIYEVNYSDYEVQGENLAKIIQNFYKGGLNFYNQEYVGKLLTGEFISFDINSSYPSIMYEFPMPYLIRDHYEFPCIKKVSTNIQEEFTLYKLTKVTFNRILDLINSRIVKQMLTKYFRREGEYVYVTTWTFKMLKENFHIDIPEIECEQWFEFSVEYFGARDAITEFYFTKTQGKAKNVVEFVDNNPMNIVVHEDQLNEKVFTKQMIDIAKVNLNGIYGAPALKPAYSIGYRDEDGHLHVQRNGYLNTERNAMTSVFTTGGALWRLTQPLQYLTSEEIDDAFLYCDTDSLYMKRYILPKLPKEMFHPMNLGSWDIEHNLITEFYVLNHKKYAFYDNGIVFHCGGVPENAFNTDMSFKQFIDLQFHKGVSLPNNRSINTKEGTVVIYESSTTLDEGGKYPTHYTDEDELIEQYVKNEMREQLDKEDDNDMLYIEYELGSMALKDVYPFEYETGKESLAGLYYDSGDIRNNVS</sequence>
<keyword evidence="4" id="KW-0548">Nucleotidyltransferase</keyword>
<dbReference type="EMBL" id="MK360025">
    <property type="protein sequence ID" value="QAX97315.1"/>
    <property type="molecule type" value="Genomic_DNA"/>
</dbReference>
<evidence type="ECO:0000256" key="9">
    <source>
        <dbReference type="ARBA" id="ARBA00023125"/>
    </source>
</evidence>
<dbReference type="Proteomes" id="UP000290957">
    <property type="component" value="Segment"/>
</dbReference>
<keyword evidence="7" id="KW-0378">Hydrolase</keyword>
<dbReference type="EC" id="2.7.7.7" evidence="2"/>
<dbReference type="Gene3D" id="3.90.1600.10">
    <property type="entry name" value="Palm domain of DNA polymerase"/>
    <property type="match status" value="2"/>
</dbReference>
<keyword evidence="9" id="KW-0238">DNA-binding</keyword>
<keyword evidence="3" id="KW-0808">Transferase</keyword>
<dbReference type="InterPro" id="IPR043502">
    <property type="entry name" value="DNA/RNA_pol_sf"/>
</dbReference>
<dbReference type="GO" id="GO:0003677">
    <property type="term" value="F:DNA binding"/>
    <property type="evidence" value="ECO:0007669"/>
    <property type="project" value="UniProtKB-KW"/>
</dbReference>
<keyword evidence="6" id="KW-0540">Nuclease</keyword>
<dbReference type="GO" id="GO:0016787">
    <property type="term" value="F:hydrolase activity"/>
    <property type="evidence" value="ECO:0007669"/>
    <property type="project" value="UniProtKB-KW"/>
</dbReference>
<evidence type="ECO:0000256" key="6">
    <source>
        <dbReference type="ARBA" id="ARBA00022722"/>
    </source>
</evidence>
<evidence type="ECO:0000256" key="4">
    <source>
        <dbReference type="ARBA" id="ARBA00022695"/>
    </source>
</evidence>
<evidence type="ECO:0000256" key="7">
    <source>
        <dbReference type="ARBA" id="ARBA00022801"/>
    </source>
</evidence>
<dbReference type="Pfam" id="PF03175">
    <property type="entry name" value="DNA_pol_B_2"/>
    <property type="match status" value="1"/>
</dbReference>
<comment type="similarity">
    <text evidence="1">Belongs to the DNA polymerase type-B family.</text>
</comment>
<dbReference type="GO" id="GO:0004518">
    <property type="term" value="F:nuclease activity"/>
    <property type="evidence" value="ECO:0007669"/>
    <property type="project" value="UniProtKB-KW"/>
</dbReference>
<reference evidence="12 13" key="1">
    <citation type="submission" date="2019-01" db="EMBL/GenBank/DDBJ databases">
        <title>Efficacy and safety assessment of two enterococci phages in an in vitro biofilm wound model.</title>
        <authorList>
            <person name="Melo L.D.R."/>
            <person name="Ferreira R."/>
            <person name="Costa A.R."/>
            <person name="Oliveira H."/>
            <person name="Azeredo J."/>
        </authorList>
    </citation>
    <scope>NUCLEOTIDE SEQUENCE [LARGE SCALE GENOMIC DNA]</scope>
</reference>
<evidence type="ECO:0000259" key="11">
    <source>
        <dbReference type="Pfam" id="PF03175"/>
    </source>
</evidence>
<evidence type="ECO:0000256" key="2">
    <source>
        <dbReference type="ARBA" id="ARBA00012417"/>
    </source>
</evidence>
<dbReference type="SUPFAM" id="SSF56672">
    <property type="entry name" value="DNA/RNA polymerases"/>
    <property type="match status" value="1"/>
</dbReference>
<dbReference type="GO" id="GO:0003887">
    <property type="term" value="F:DNA-directed DNA polymerase activity"/>
    <property type="evidence" value="ECO:0007669"/>
    <property type="project" value="UniProtKB-KW"/>
</dbReference>
<dbReference type="PROSITE" id="PS00116">
    <property type="entry name" value="DNA_POLYMERASE_B"/>
    <property type="match status" value="1"/>
</dbReference>
<evidence type="ECO:0000313" key="13">
    <source>
        <dbReference type="Proteomes" id="UP000290957"/>
    </source>
</evidence>
<evidence type="ECO:0000256" key="10">
    <source>
        <dbReference type="ARBA" id="ARBA00049244"/>
    </source>
</evidence>
<dbReference type="InterPro" id="IPR017964">
    <property type="entry name" value="DNA-dir_DNA_pol_B_CS"/>
</dbReference>
<protein>
    <recommendedName>
        <fullName evidence="2">DNA-directed DNA polymerase</fullName>
        <ecNumber evidence="2">2.7.7.7</ecNumber>
    </recommendedName>
</protein>